<reference evidence="2" key="1">
    <citation type="submission" date="2007-10" db="EMBL/GenBank/DDBJ databases">
        <title>Complete genome of Alkaliphilus oremlandii OhILAs.</title>
        <authorList>
            <person name="Copeland A."/>
            <person name="Lucas S."/>
            <person name="Lapidus A."/>
            <person name="Barry K."/>
            <person name="Detter J.C."/>
            <person name="Glavina del Rio T."/>
            <person name="Hammon N."/>
            <person name="Israni S."/>
            <person name="Dalin E."/>
            <person name="Tice H."/>
            <person name="Pitluck S."/>
            <person name="Chain P."/>
            <person name="Malfatti S."/>
            <person name="Shin M."/>
            <person name="Vergez L."/>
            <person name="Schmutz J."/>
            <person name="Larimer F."/>
            <person name="Land M."/>
            <person name="Hauser L."/>
            <person name="Kyrpides N."/>
            <person name="Mikhailova N."/>
            <person name="Stolz J.F."/>
            <person name="Dawson A."/>
            <person name="Fisher E."/>
            <person name="Crable B."/>
            <person name="Perera E."/>
            <person name="Lisak J."/>
            <person name="Ranganathan M."/>
            <person name="Basu P."/>
            <person name="Richardson P."/>
        </authorList>
    </citation>
    <scope>NUCLEOTIDE SEQUENCE [LARGE SCALE GENOMIC DNA]</scope>
    <source>
        <strain evidence="2">OhILAs</strain>
    </source>
</reference>
<dbReference type="eggNOG" id="ENOG5034B62">
    <property type="taxonomic scope" value="Bacteria"/>
</dbReference>
<proteinExistence type="predicted"/>
<evidence type="ECO:0000313" key="1">
    <source>
        <dbReference type="EMBL" id="ABW18883.1"/>
    </source>
</evidence>
<dbReference type="KEGG" id="aoe:Clos_1338"/>
<dbReference type="HOGENOM" id="CLU_2434369_0_0_9"/>
<gene>
    <name evidence="1" type="ordered locus">Clos_1338</name>
</gene>
<dbReference type="OrthoDB" id="1954999at2"/>
<dbReference type="EMBL" id="CP000853">
    <property type="protein sequence ID" value="ABW18883.1"/>
    <property type="molecule type" value="Genomic_DNA"/>
</dbReference>
<organism evidence="1 2">
    <name type="scientific">Alkaliphilus oremlandii (strain OhILAs)</name>
    <name type="common">Clostridium oremlandii (strain OhILAs)</name>
    <dbReference type="NCBI Taxonomy" id="350688"/>
    <lineage>
        <taxon>Bacteria</taxon>
        <taxon>Bacillati</taxon>
        <taxon>Bacillota</taxon>
        <taxon>Clostridia</taxon>
        <taxon>Peptostreptococcales</taxon>
        <taxon>Natronincolaceae</taxon>
        <taxon>Alkaliphilus</taxon>
    </lineage>
</organism>
<name>A8MGZ6_ALKOO</name>
<dbReference type="RefSeq" id="WP_012159195.1">
    <property type="nucleotide sequence ID" value="NC_009922.1"/>
</dbReference>
<dbReference type="AlphaFoldDB" id="A8MGZ6"/>
<sequence length="90" mass="10233">MDPFINPELVQLLSTDIFKKMLNNDLFQIAQFNLLITLLIKAGIPFDIRFSPETRRNSASASISIIINPTTTLEFVINFESGQSIFDINR</sequence>
<dbReference type="Proteomes" id="UP000000269">
    <property type="component" value="Chromosome"/>
</dbReference>
<protein>
    <submittedName>
        <fullName evidence="1">Uncharacterized protein</fullName>
    </submittedName>
</protein>
<accession>A8MGZ6</accession>
<evidence type="ECO:0000313" key="2">
    <source>
        <dbReference type="Proteomes" id="UP000000269"/>
    </source>
</evidence>
<keyword evidence="2" id="KW-1185">Reference proteome</keyword>